<evidence type="ECO:0000256" key="1">
    <source>
        <dbReference type="ARBA" id="ARBA00004651"/>
    </source>
</evidence>
<feature type="transmembrane region" description="Helical" evidence="12">
    <location>
        <begin position="580"/>
        <end position="602"/>
    </location>
</feature>
<keyword evidence="6" id="KW-0375">Hydrogen ion transport</keyword>
<evidence type="ECO:0000256" key="3">
    <source>
        <dbReference type="ARBA" id="ARBA00022448"/>
    </source>
</evidence>
<dbReference type="GO" id="GO:0005886">
    <property type="term" value="C:plasma membrane"/>
    <property type="evidence" value="ECO:0007669"/>
    <property type="project" value="UniProtKB-SubCell"/>
</dbReference>
<dbReference type="Proteomes" id="UP000192578">
    <property type="component" value="Unassembled WGS sequence"/>
</dbReference>
<feature type="transmembrane region" description="Helical" evidence="12">
    <location>
        <begin position="373"/>
        <end position="395"/>
    </location>
</feature>
<comment type="caution">
    <text evidence="13">The sequence shown here is derived from an EMBL/GenBank/DDBJ whole genome shotgun (WGS) entry which is preliminary data.</text>
</comment>
<sequence>MNDVVRGVFAPLAENLLVLAGILSRSNIASSYTPTVLPVSYSSKKMETTIGHGGDMVLSGGRRASGTLSSSPTNSPVPPPASLLSSSSASRHITSLSQSTTTVVKSVTPASDAAITRSPLRLIHEIKTASQESQADSGHGSGHGSTQPPTTQEFQPFFSSDINPATESSKLLSTPSRRVEGGGESEDRPVTPLLGLTSGTKMDLLRSKHHSANTTWRFLSLLYALVLIVLGSAFPLSEIIAVQVKPLFYQAYYVYLFGVALFFLIFAYFFLLQTGRSGNRKHLLTFKRGVKGYRMETVEGSCHDEEAGKAGGGGGGGGGGHRGSLTNNTGTSKSGSFYLRMGALVFGLGAMIYSCLEFGQYFEIPESSACKDILSAVVPACRFMFIFIQLYFVFLNSKIRTDRFTTLVRFGLMHMVATNVCIWLSVLIGETKHELELSLSDPERVTPRGYENHPYPLGRETANDTGNASLITANTFKKPLQIYLEQAAAAMGTTLLEVYPKSCRAQTIIGNILQQAGPFLYPCVVQYVLICAAMLFVMWASMSTRATSYAAEERSLSTVSLSGGKRQRYTVDCHGATRGLFVGLLMLILAIISLILFFVWILRTEPSYYRLAVLQAYIVEIILYTATAIAVCCALFQVRHLKFESHAGSLLNDILLIISQVGVYIFCTFILISGHHTVLLNFTSPQALLMGPERLDLFTLVSTLLQTLQATLQTLFLLDATRRRPCKPEHLRDKPGRELVTFLLVCNFALFAIDSLEAWRQTYYPAQTRFYGAWTWTIVMNIAIPLKIFYRFHSSVCLSEIWKKAWKLKSRPSTPTANS</sequence>
<evidence type="ECO:0000256" key="9">
    <source>
        <dbReference type="ARBA" id="ARBA00023136"/>
    </source>
</evidence>
<dbReference type="OrthoDB" id="6429739at2759"/>
<feature type="region of interest" description="Disordered" evidence="11">
    <location>
        <begin position="304"/>
        <end position="325"/>
    </location>
</feature>
<keyword evidence="5 12" id="KW-0812">Transmembrane</keyword>
<protein>
    <recommendedName>
        <fullName evidence="15">Otopetrin-2</fullName>
    </recommendedName>
</protein>
<comment type="subcellular location">
    <subcellularLocation>
        <location evidence="1">Cell membrane</location>
        <topology evidence="1">Multi-pass membrane protein</topology>
    </subcellularLocation>
</comment>
<gene>
    <name evidence="13" type="ORF">BV898_07635</name>
</gene>
<comment type="similarity">
    <text evidence="2">Belongs to the otopetrin family.</text>
</comment>
<keyword evidence="8" id="KW-0406">Ion transport</keyword>
<feature type="transmembrane region" description="Helical" evidence="12">
    <location>
        <begin position="614"/>
        <end position="638"/>
    </location>
</feature>
<evidence type="ECO:0000256" key="11">
    <source>
        <dbReference type="SAM" id="MobiDB-lite"/>
    </source>
</evidence>
<keyword evidence="3" id="KW-0813">Transport</keyword>
<evidence type="ECO:0000256" key="8">
    <source>
        <dbReference type="ARBA" id="ARBA00023065"/>
    </source>
</evidence>
<evidence type="ECO:0008006" key="15">
    <source>
        <dbReference type="Google" id="ProtNLM"/>
    </source>
</evidence>
<dbReference type="GO" id="GO:0015252">
    <property type="term" value="F:proton channel activity"/>
    <property type="evidence" value="ECO:0007669"/>
    <property type="project" value="InterPro"/>
</dbReference>
<keyword evidence="4" id="KW-1003">Cell membrane</keyword>
<dbReference type="InterPro" id="IPR004878">
    <property type="entry name" value="Otopetrin"/>
</dbReference>
<feature type="compositionally biased region" description="Polar residues" evidence="11">
    <location>
        <begin position="144"/>
        <end position="176"/>
    </location>
</feature>
<keyword evidence="9 12" id="KW-0472">Membrane</keyword>
<name>A0A1W0WSR3_HYPEX</name>
<evidence type="ECO:0000256" key="2">
    <source>
        <dbReference type="ARBA" id="ARBA00006513"/>
    </source>
</evidence>
<evidence type="ECO:0000313" key="13">
    <source>
        <dbReference type="EMBL" id="OQV18239.1"/>
    </source>
</evidence>
<evidence type="ECO:0000256" key="6">
    <source>
        <dbReference type="ARBA" id="ARBA00022781"/>
    </source>
</evidence>
<dbReference type="PANTHER" id="PTHR21522:SF61">
    <property type="entry name" value="PROTON CHANNEL OTOPLC"/>
    <property type="match status" value="1"/>
</dbReference>
<dbReference type="PANTHER" id="PTHR21522">
    <property type="entry name" value="PROTON CHANNEL OTOP"/>
    <property type="match status" value="1"/>
</dbReference>
<feature type="region of interest" description="Disordered" evidence="11">
    <location>
        <begin position="52"/>
        <end position="106"/>
    </location>
</feature>
<feature type="transmembrane region" description="Helical" evidence="12">
    <location>
        <begin position="771"/>
        <end position="790"/>
    </location>
</feature>
<evidence type="ECO:0000313" key="14">
    <source>
        <dbReference type="Proteomes" id="UP000192578"/>
    </source>
</evidence>
<dbReference type="AlphaFoldDB" id="A0A1W0WSR3"/>
<reference evidence="14" key="1">
    <citation type="submission" date="2017-01" db="EMBL/GenBank/DDBJ databases">
        <title>Comparative genomics of anhydrobiosis in the tardigrade Hypsibius dujardini.</title>
        <authorList>
            <person name="Yoshida Y."/>
            <person name="Koutsovoulos G."/>
            <person name="Laetsch D."/>
            <person name="Stevens L."/>
            <person name="Kumar S."/>
            <person name="Horikawa D."/>
            <person name="Ishino K."/>
            <person name="Komine S."/>
            <person name="Tomita M."/>
            <person name="Blaxter M."/>
            <person name="Arakawa K."/>
        </authorList>
    </citation>
    <scope>NUCLEOTIDE SEQUENCE [LARGE SCALE GENOMIC DNA]</scope>
    <source>
        <strain evidence="14">Z151</strain>
    </source>
</reference>
<organism evidence="13 14">
    <name type="scientific">Hypsibius exemplaris</name>
    <name type="common">Freshwater tardigrade</name>
    <dbReference type="NCBI Taxonomy" id="2072580"/>
    <lineage>
        <taxon>Eukaryota</taxon>
        <taxon>Metazoa</taxon>
        <taxon>Ecdysozoa</taxon>
        <taxon>Tardigrada</taxon>
        <taxon>Eutardigrada</taxon>
        <taxon>Parachela</taxon>
        <taxon>Hypsibioidea</taxon>
        <taxon>Hypsibiidae</taxon>
        <taxon>Hypsibius</taxon>
    </lineage>
</organism>
<dbReference type="Pfam" id="PF03189">
    <property type="entry name" value="Otopetrin"/>
    <property type="match status" value="1"/>
</dbReference>
<feature type="compositionally biased region" description="Basic and acidic residues" evidence="11">
    <location>
        <begin position="177"/>
        <end position="189"/>
    </location>
</feature>
<feature type="transmembrane region" description="Helical" evidence="12">
    <location>
        <begin position="739"/>
        <end position="759"/>
    </location>
</feature>
<feature type="transmembrane region" description="Helical" evidence="12">
    <location>
        <begin position="650"/>
        <end position="672"/>
    </location>
</feature>
<feature type="transmembrane region" description="Helical" evidence="12">
    <location>
        <begin position="697"/>
        <end position="718"/>
    </location>
</feature>
<feature type="transmembrane region" description="Helical" evidence="12">
    <location>
        <begin position="337"/>
        <end position="353"/>
    </location>
</feature>
<accession>A0A1W0WSR3</accession>
<feature type="compositionally biased region" description="Low complexity" evidence="11">
    <location>
        <begin position="82"/>
        <end position="106"/>
    </location>
</feature>
<feature type="region of interest" description="Disordered" evidence="11">
    <location>
        <begin position="129"/>
        <end position="195"/>
    </location>
</feature>
<proteinExistence type="inferred from homology"/>
<feature type="transmembrane region" description="Helical" evidence="12">
    <location>
        <begin position="252"/>
        <end position="272"/>
    </location>
</feature>
<dbReference type="EMBL" id="MTYJ01000051">
    <property type="protein sequence ID" value="OQV18239.1"/>
    <property type="molecule type" value="Genomic_DNA"/>
</dbReference>
<evidence type="ECO:0000256" key="7">
    <source>
        <dbReference type="ARBA" id="ARBA00022989"/>
    </source>
</evidence>
<keyword evidence="10" id="KW-0407">Ion channel</keyword>
<feature type="transmembrane region" description="Helical" evidence="12">
    <location>
        <begin position="407"/>
        <end position="428"/>
    </location>
</feature>
<evidence type="ECO:0000256" key="10">
    <source>
        <dbReference type="ARBA" id="ARBA00023303"/>
    </source>
</evidence>
<evidence type="ECO:0000256" key="5">
    <source>
        <dbReference type="ARBA" id="ARBA00022692"/>
    </source>
</evidence>
<keyword evidence="14" id="KW-1185">Reference proteome</keyword>
<feature type="compositionally biased region" description="Gly residues" evidence="11">
    <location>
        <begin position="309"/>
        <end position="322"/>
    </location>
</feature>
<evidence type="ECO:0000256" key="12">
    <source>
        <dbReference type="SAM" id="Phobius"/>
    </source>
</evidence>
<evidence type="ECO:0000256" key="4">
    <source>
        <dbReference type="ARBA" id="ARBA00022475"/>
    </source>
</evidence>
<keyword evidence="7 12" id="KW-1133">Transmembrane helix</keyword>
<feature type="transmembrane region" description="Helical" evidence="12">
    <location>
        <begin position="218"/>
        <end position="240"/>
    </location>
</feature>
<feature type="transmembrane region" description="Helical" evidence="12">
    <location>
        <begin position="519"/>
        <end position="540"/>
    </location>
</feature>